<name>A0A0F9BXV3_9ZZZZ</name>
<gene>
    <name evidence="1" type="ORF">LCGC14_2392640</name>
</gene>
<proteinExistence type="predicted"/>
<comment type="caution">
    <text evidence="1">The sequence shown here is derived from an EMBL/GenBank/DDBJ whole genome shotgun (WGS) entry which is preliminary data.</text>
</comment>
<protein>
    <submittedName>
        <fullName evidence="1">Uncharacterized protein</fullName>
    </submittedName>
</protein>
<organism evidence="1">
    <name type="scientific">marine sediment metagenome</name>
    <dbReference type="NCBI Taxonomy" id="412755"/>
    <lineage>
        <taxon>unclassified sequences</taxon>
        <taxon>metagenomes</taxon>
        <taxon>ecological metagenomes</taxon>
    </lineage>
</organism>
<dbReference type="AlphaFoldDB" id="A0A0F9BXV3"/>
<reference evidence="1" key="1">
    <citation type="journal article" date="2015" name="Nature">
        <title>Complex archaea that bridge the gap between prokaryotes and eukaryotes.</title>
        <authorList>
            <person name="Spang A."/>
            <person name="Saw J.H."/>
            <person name="Jorgensen S.L."/>
            <person name="Zaremba-Niedzwiedzka K."/>
            <person name="Martijn J."/>
            <person name="Lind A.E."/>
            <person name="van Eijk R."/>
            <person name="Schleper C."/>
            <person name="Guy L."/>
            <person name="Ettema T.J."/>
        </authorList>
    </citation>
    <scope>NUCLEOTIDE SEQUENCE</scope>
</reference>
<accession>A0A0F9BXV3</accession>
<dbReference type="EMBL" id="LAZR01035739">
    <property type="protein sequence ID" value="KKL26704.1"/>
    <property type="molecule type" value="Genomic_DNA"/>
</dbReference>
<evidence type="ECO:0000313" key="1">
    <source>
        <dbReference type="EMBL" id="KKL26704.1"/>
    </source>
</evidence>
<sequence>MKTIEGTRIYGAWVGNPKGRLEDTALCIEEVLEPGWGGFFHQCGKRRGHGKGGLYCKIHDPEYVNAKRQAERDKWDKESAERTAKHKLQDTAVSACKAINPSNPQAVAQSITNMHEACKNLIAWDESHDDAVLISNACSLARQALNRLEERNVH</sequence>